<proteinExistence type="predicted"/>
<keyword evidence="2" id="KW-1185">Reference proteome</keyword>
<dbReference type="RefSeq" id="WP_184919131.1">
    <property type="nucleotide sequence ID" value="NZ_JACHMO010000001.1"/>
</dbReference>
<protein>
    <submittedName>
        <fullName evidence="1">Uncharacterized protein</fullName>
    </submittedName>
</protein>
<evidence type="ECO:0000313" key="2">
    <source>
        <dbReference type="Proteomes" id="UP000552097"/>
    </source>
</evidence>
<accession>A0A7W9LZZ7</accession>
<reference evidence="1 2" key="1">
    <citation type="submission" date="2020-08" db="EMBL/GenBank/DDBJ databases">
        <title>Sequencing the genomes of 1000 actinobacteria strains.</title>
        <authorList>
            <person name="Klenk H.-P."/>
        </authorList>
    </citation>
    <scope>NUCLEOTIDE SEQUENCE [LARGE SCALE GENOMIC DNA]</scope>
    <source>
        <strain evidence="1 2">DSM 45486</strain>
    </source>
</reference>
<dbReference type="AlphaFoldDB" id="A0A7W9LZZ7"/>
<sequence length="353" mass="37916">MDPSFAEVYRHVRFGQPRLVNLAASAAPRSWRRHDLPVLTGPEWIPAKPLPLDDIRLEWRPVPPPGHPAREARPVSGYSAALSGLAGMGHLFDGRIYRPLSIDFSPGGLCLAFTSAGYFGHLDETEVLAYEAAAADLAGRPPTGGRYRAALGDPFDLAARTTCFGLVVLTVRVDGADSGFYLHRRDGERVVAAPEMLHCVPAGNFAPAGRTFHGTDFDLWHVIAREYVEEFLDADEVQEAPDYESGPLGGLAAAYGTGALRLHVLGVGLDPLTWTPELFVVSAVDADVFDALFAGIVAAGREGTILVGPDGRGIPFTEEWVRHYASEPATRSGAQACLTLAWGHRAALGLTTR</sequence>
<dbReference type="Proteomes" id="UP000552097">
    <property type="component" value="Unassembled WGS sequence"/>
</dbReference>
<organism evidence="1 2">
    <name type="scientific">Saccharothrix ecbatanensis</name>
    <dbReference type="NCBI Taxonomy" id="1105145"/>
    <lineage>
        <taxon>Bacteria</taxon>
        <taxon>Bacillati</taxon>
        <taxon>Actinomycetota</taxon>
        <taxon>Actinomycetes</taxon>
        <taxon>Pseudonocardiales</taxon>
        <taxon>Pseudonocardiaceae</taxon>
        <taxon>Saccharothrix</taxon>
    </lineage>
</organism>
<name>A0A7W9LZZ7_9PSEU</name>
<evidence type="ECO:0000313" key="1">
    <source>
        <dbReference type="EMBL" id="MBB5802435.1"/>
    </source>
</evidence>
<comment type="caution">
    <text evidence="1">The sequence shown here is derived from an EMBL/GenBank/DDBJ whole genome shotgun (WGS) entry which is preliminary data.</text>
</comment>
<dbReference type="EMBL" id="JACHMO010000001">
    <property type="protein sequence ID" value="MBB5802435.1"/>
    <property type="molecule type" value="Genomic_DNA"/>
</dbReference>
<gene>
    <name evidence="1" type="ORF">F4560_002203</name>
</gene>